<reference evidence="8" key="2">
    <citation type="journal article" date="2022" name="Hortic Res">
        <title>The genome of Dioscorea zingiberensis sheds light on the biosynthesis, origin and evolution of the medicinally important diosgenin saponins.</title>
        <authorList>
            <person name="Li Y."/>
            <person name="Tan C."/>
            <person name="Li Z."/>
            <person name="Guo J."/>
            <person name="Li S."/>
            <person name="Chen X."/>
            <person name="Wang C."/>
            <person name="Dai X."/>
            <person name="Yang H."/>
            <person name="Song W."/>
            <person name="Hou L."/>
            <person name="Xu J."/>
            <person name="Tong Z."/>
            <person name="Xu A."/>
            <person name="Yuan X."/>
            <person name="Wang W."/>
            <person name="Yang Q."/>
            <person name="Chen L."/>
            <person name="Sun Z."/>
            <person name="Wang K."/>
            <person name="Pan B."/>
            <person name="Chen J."/>
            <person name="Bao Y."/>
            <person name="Liu F."/>
            <person name="Qi X."/>
            <person name="Gang D.R."/>
            <person name="Wen J."/>
            <person name="Li J."/>
        </authorList>
    </citation>
    <scope>NUCLEOTIDE SEQUENCE</scope>
    <source>
        <strain evidence="8">Dzin_1.0</strain>
    </source>
</reference>
<proteinExistence type="predicted"/>
<evidence type="ECO:0000313" key="7">
    <source>
        <dbReference type="EMBL" id="KAJ0981304.1"/>
    </source>
</evidence>
<dbReference type="Pfam" id="PF00538">
    <property type="entry name" value="Linker_histone"/>
    <property type="match status" value="1"/>
</dbReference>
<keyword evidence="3" id="KW-0238">DNA-binding</keyword>
<dbReference type="GO" id="GO:0031492">
    <property type="term" value="F:nucleosomal DNA binding"/>
    <property type="evidence" value="ECO:0007669"/>
    <property type="project" value="TreeGrafter"/>
</dbReference>
<dbReference type="Gene3D" id="1.10.10.10">
    <property type="entry name" value="Winged helix-like DNA-binding domain superfamily/Winged helix DNA-binding domain"/>
    <property type="match status" value="1"/>
</dbReference>
<dbReference type="GO" id="GO:0003690">
    <property type="term" value="F:double-stranded DNA binding"/>
    <property type="evidence" value="ECO:0007669"/>
    <property type="project" value="TreeGrafter"/>
</dbReference>
<gene>
    <name evidence="7" type="ORF">J5N97_009559</name>
    <name evidence="8" type="ORF">J5N97_009575</name>
</gene>
<feature type="region of interest" description="Disordered" evidence="5">
    <location>
        <begin position="68"/>
        <end position="182"/>
    </location>
</feature>
<dbReference type="InterPro" id="IPR036388">
    <property type="entry name" value="WH-like_DNA-bd_sf"/>
</dbReference>
<dbReference type="EMBL" id="JAGGNH010000002">
    <property type="protein sequence ID" value="KAJ0981320.1"/>
    <property type="molecule type" value="Genomic_DNA"/>
</dbReference>
<sequence>MASTEEPSDPSSLPPYSEMIVAAIEALDEKSGSSESSISKYMEATYGSLPSTHSEQLVEELTRMKESGELVVVEDNYRLPETDPPPKRGRGRPPKPKTPVPEAEAMPVSRPRGRPPKPKDPLAVAVAKAAHGLPKRRGRPPKNPRPSAPSPAPAATGAVVGVKRGRGRPPKVKPQLADVEFG</sequence>
<evidence type="ECO:0000256" key="4">
    <source>
        <dbReference type="ARBA" id="ARBA00023242"/>
    </source>
</evidence>
<dbReference type="GO" id="GO:0045910">
    <property type="term" value="P:negative regulation of DNA recombination"/>
    <property type="evidence" value="ECO:0007669"/>
    <property type="project" value="TreeGrafter"/>
</dbReference>
<dbReference type="GO" id="GO:0000786">
    <property type="term" value="C:nucleosome"/>
    <property type="evidence" value="ECO:0007669"/>
    <property type="project" value="InterPro"/>
</dbReference>
<evidence type="ECO:0000313" key="9">
    <source>
        <dbReference type="Proteomes" id="UP001085076"/>
    </source>
</evidence>
<feature type="compositionally biased region" description="Basic residues" evidence="5">
    <location>
        <begin position="133"/>
        <end position="142"/>
    </location>
</feature>
<dbReference type="OrthoDB" id="1110759at2759"/>
<dbReference type="PANTHER" id="PTHR11467">
    <property type="entry name" value="HISTONE H1"/>
    <property type="match status" value="1"/>
</dbReference>
<dbReference type="PANTHER" id="PTHR11467:SF29">
    <property type="entry name" value="OS03G0711600 PROTEIN"/>
    <property type="match status" value="1"/>
</dbReference>
<dbReference type="AlphaFoldDB" id="A0A9D5CWQ6"/>
<dbReference type="EMBL" id="JAGGNH010000002">
    <property type="protein sequence ID" value="KAJ0981304.1"/>
    <property type="molecule type" value="Genomic_DNA"/>
</dbReference>
<dbReference type="SMART" id="SM00526">
    <property type="entry name" value="H15"/>
    <property type="match status" value="1"/>
</dbReference>
<dbReference type="InterPro" id="IPR017956">
    <property type="entry name" value="AT_hook_DNA-bd_motif"/>
</dbReference>
<feature type="compositionally biased region" description="Basic and acidic residues" evidence="5">
    <location>
        <begin position="75"/>
        <end position="86"/>
    </location>
</feature>
<organism evidence="8 9">
    <name type="scientific">Dioscorea zingiberensis</name>
    <dbReference type="NCBI Taxonomy" id="325984"/>
    <lineage>
        <taxon>Eukaryota</taxon>
        <taxon>Viridiplantae</taxon>
        <taxon>Streptophyta</taxon>
        <taxon>Embryophyta</taxon>
        <taxon>Tracheophyta</taxon>
        <taxon>Spermatophyta</taxon>
        <taxon>Magnoliopsida</taxon>
        <taxon>Liliopsida</taxon>
        <taxon>Dioscoreales</taxon>
        <taxon>Dioscoreaceae</taxon>
        <taxon>Dioscorea</taxon>
    </lineage>
</organism>
<comment type="caution">
    <text evidence="8">The sequence shown here is derived from an EMBL/GenBank/DDBJ whole genome shotgun (WGS) entry which is preliminary data.</text>
</comment>
<evidence type="ECO:0000256" key="2">
    <source>
        <dbReference type="ARBA" id="ARBA00004286"/>
    </source>
</evidence>
<dbReference type="SMART" id="SM00384">
    <property type="entry name" value="AT_hook"/>
    <property type="match status" value="4"/>
</dbReference>
<evidence type="ECO:0000259" key="6">
    <source>
        <dbReference type="PROSITE" id="PS51504"/>
    </source>
</evidence>
<dbReference type="GO" id="GO:0006334">
    <property type="term" value="P:nucleosome assembly"/>
    <property type="evidence" value="ECO:0007669"/>
    <property type="project" value="InterPro"/>
</dbReference>
<evidence type="ECO:0000256" key="3">
    <source>
        <dbReference type="ARBA" id="ARBA00023125"/>
    </source>
</evidence>
<keyword evidence="9" id="KW-1185">Reference proteome</keyword>
<dbReference type="FunFam" id="1.10.10.10:FF:000493">
    <property type="entry name" value="HMG-Y-related protein A"/>
    <property type="match status" value="1"/>
</dbReference>
<feature type="compositionally biased region" description="Low complexity" evidence="5">
    <location>
        <begin position="153"/>
        <end position="162"/>
    </location>
</feature>
<evidence type="ECO:0000313" key="8">
    <source>
        <dbReference type="EMBL" id="KAJ0981320.1"/>
    </source>
</evidence>
<dbReference type="GO" id="GO:0030261">
    <property type="term" value="P:chromosome condensation"/>
    <property type="evidence" value="ECO:0007669"/>
    <property type="project" value="TreeGrafter"/>
</dbReference>
<evidence type="ECO:0000256" key="5">
    <source>
        <dbReference type="SAM" id="MobiDB-lite"/>
    </source>
</evidence>
<dbReference type="InterPro" id="IPR036390">
    <property type="entry name" value="WH_DNA-bd_sf"/>
</dbReference>
<keyword evidence="4" id="KW-0539">Nucleus</keyword>
<evidence type="ECO:0000256" key="1">
    <source>
        <dbReference type="ARBA" id="ARBA00004123"/>
    </source>
</evidence>
<dbReference type="GO" id="GO:0005730">
    <property type="term" value="C:nucleolus"/>
    <property type="evidence" value="ECO:0007669"/>
    <property type="project" value="TreeGrafter"/>
</dbReference>
<feature type="domain" description="H15" evidence="6">
    <location>
        <begin position="12"/>
        <end position="81"/>
    </location>
</feature>
<protein>
    <recommendedName>
        <fullName evidence="6">H15 domain-containing protein</fullName>
    </recommendedName>
</protein>
<dbReference type="Proteomes" id="UP001085076">
    <property type="component" value="Miscellaneous, Linkage group lg02"/>
</dbReference>
<dbReference type="PROSITE" id="PS51504">
    <property type="entry name" value="H15"/>
    <property type="match status" value="1"/>
</dbReference>
<comment type="subcellular location">
    <subcellularLocation>
        <location evidence="2">Chromosome</location>
    </subcellularLocation>
    <subcellularLocation>
        <location evidence="1">Nucleus</location>
    </subcellularLocation>
</comment>
<reference evidence="8" key="1">
    <citation type="submission" date="2021-03" db="EMBL/GenBank/DDBJ databases">
        <authorList>
            <person name="Li Z."/>
            <person name="Yang C."/>
        </authorList>
    </citation>
    <scope>NUCLEOTIDE SEQUENCE</scope>
    <source>
        <strain evidence="8">Dzin_1.0</strain>
        <tissue evidence="8">Leaf</tissue>
    </source>
</reference>
<dbReference type="SUPFAM" id="SSF46785">
    <property type="entry name" value="Winged helix' DNA-binding domain"/>
    <property type="match status" value="1"/>
</dbReference>
<dbReference type="PRINTS" id="PR00929">
    <property type="entry name" value="ATHOOK"/>
</dbReference>
<name>A0A9D5CWQ6_9LILI</name>
<feature type="compositionally biased region" description="Pro residues" evidence="5">
    <location>
        <begin position="143"/>
        <end position="152"/>
    </location>
</feature>
<dbReference type="InterPro" id="IPR005818">
    <property type="entry name" value="Histone_H1/H5_H15"/>
</dbReference>
<accession>A0A9D5CWQ6</accession>